<comment type="function">
    <text evidence="1">Component of the FACT complex, a general chromatin factor that acts to reorganize nucleosomes. The FACT complex is involved in multiple processes that require DNA as a template such as mRNA elongation, DNA replication and DNA repair. During transcription elongation the FACT complex acts as a histone chaperone that both destabilizes and restores nucleosomal structure. It facilitates the passage of RNA polymerase II and transcription by promoting the dissociation of one histone H2A-H2B dimer from the nucleosome, then subsequently promotes the reestablishment of the nucleosome following the passage of RNA polymerase II.</text>
</comment>
<keyword evidence="1" id="KW-0158">Chromosome</keyword>
<accession>A0A3P7LB11</accession>
<dbReference type="GO" id="GO:0031491">
    <property type="term" value="F:nucleosome binding"/>
    <property type="evidence" value="ECO:0007669"/>
    <property type="project" value="TreeGrafter"/>
</dbReference>
<evidence type="ECO:0000256" key="1">
    <source>
        <dbReference type="RuleBase" id="RU367052"/>
    </source>
</evidence>
<evidence type="ECO:0000313" key="3">
    <source>
        <dbReference type="EMBL" id="VDN10620.1"/>
    </source>
</evidence>
<keyword evidence="1" id="KW-0227">DNA damage</keyword>
<dbReference type="InterPro" id="IPR013953">
    <property type="entry name" value="FACT_SPT16_M"/>
</dbReference>
<dbReference type="PANTHER" id="PTHR13980:SF15">
    <property type="entry name" value="FACT COMPLEX SUBUNIT SPT16"/>
    <property type="match status" value="1"/>
</dbReference>
<evidence type="ECO:0000259" key="2">
    <source>
        <dbReference type="SMART" id="SM01286"/>
    </source>
</evidence>
<dbReference type="OrthoDB" id="10251642at2759"/>
<dbReference type="GO" id="GO:0035101">
    <property type="term" value="C:FACT complex"/>
    <property type="evidence" value="ECO:0007669"/>
    <property type="project" value="UniProtKB-UniRule"/>
</dbReference>
<comment type="subcellular location">
    <subcellularLocation>
        <location evidence="1">Nucleus</location>
    </subcellularLocation>
    <subcellularLocation>
        <location evidence="1">Chromosome</location>
    </subcellularLocation>
</comment>
<dbReference type="Gene3D" id="2.30.29.210">
    <property type="entry name" value="FACT complex subunit Spt16p/Cdc68p"/>
    <property type="match status" value="1"/>
</dbReference>
<reference evidence="3 4" key="1">
    <citation type="submission" date="2018-11" db="EMBL/GenBank/DDBJ databases">
        <authorList>
            <consortium name="Pathogen Informatics"/>
        </authorList>
    </citation>
    <scope>NUCLEOTIDE SEQUENCE [LARGE SCALE GENOMIC DNA]</scope>
</reference>
<keyword evidence="1" id="KW-0234">DNA repair</keyword>
<feature type="domain" description="FACT complex subunit SPT16 middle" evidence="2">
    <location>
        <begin position="2"/>
        <end position="115"/>
    </location>
</feature>
<keyword evidence="1" id="KW-0805">Transcription regulation</keyword>
<dbReference type="GO" id="GO:0006281">
    <property type="term" value="P:DNA repair"/>
    <property type="evidence" value="ECO:0007669"/>
    <property type="project" value="UniProtKB-UniRule"/>
</dbReference>
<dbReference type="GO" id="GO:0006368">
    <property type="term" value="P:transcription elongation by RNA polymerase II"/>
    <property type="evidence" value="ECO:0007669"/>
    <property type="project" value="TreeGrafter"/>
</dbReference>
<keyword evidence="1" id="KW-0235">DNA replication</keyword>
<dbReference type="GO" id="GO:0006260">
    <property type="term" value="P:DNA replication"/>
    <property type="evidence" value="ECO:0007669"/>
    <property type="project" value="UniProtKB-KW"/>
</dbReference>
<dbReference type="AlphaFoldDB" id="A0A3P7LB11"/>
<sequence length="115" mass="13226">MKIVSTSIEADYTYLRIKFHHPGAVVGPKDASMFLSNFLKEMTYRASKQRHHGDVASPSTNLNNAYHMIKAILKMCRSREAEERERANLVEQDVLIVDPAKSPLRLRDLYIRPNI</sequence>
<proteinExistence type="inferred from homology"/>
<protein>
    <recommendedName>
        <fullName evidence="1">FACT complex subunit</fullName>
    </recommendedName>
</protein>
<dbReference type="EMBL" id="UYRU01049539">
    <property type="protein sequence ID" value="VDN10620.1"/>
    <property type="molecule type" value="Genomic_DNA"/>
</dbReference>
<gene>
    <name evidence="3" type="ORF">DILT_LOCUS6451</name>
</gene>
<comment type="subunit">
    <text evidence="1">Component of the FACT complex.</text>
</comment>
<comment type="similarity">
    <text evidence="1">Belongs to the peptidase M24 family. SPT16 subfamily.</text>
</comment>
<keyword evidence="4" id="KW-1185">Reference proteome</keyword>
<dbReference type="Pfam" id="PF08644">
    <property type="entry name" value="SPT16"/>
    <property type="match status" value="1"/>
</dbReference>
<dbReference type="InterPro" id="IPR040258">
    <property type="entry name" value="Spt16"/>
</dbReference>
<name>A0A3P7LB11_DIBLA</name>
<keyword evidence="1" id="KW-0539">Nucleus</keyword>
<organism evidence="3 4">
    <name type="scientific">Dibothriocephalus latus</name>
    <name type="common">Fish tapeworm</name>
    <name type="synonym">Diphyllobothrium latum</name>
    <dbReference type="NCBI Taxonomy" id="60516"/>
    <lineage>
        <taxon>Eukaryota</taxon>
        <taxon>Metazoa</taxon>
        <taxon>Spiralia</taxon>
        <taxon>Lophotrochozoa</taxon>
        <taxon>Platyhelminthes</taxon>
        <taxon>Cestoda</taxon>
        <taxon>Eucestoda</taxon>
        <taxon>Diphyllobothriidea</taxon>
        <taxon>Diphyllobothriidae</taxon>
        <taxon>Dibothriocephalus</taxon>
    </lineage>
</organism>
<evidence type="ECO:0000313" key="4">
    <source>
        <dbReference type="Proteomes" id="UP000281553"/>
    </source>
</evidence>
<dbReference type="SMART" id="SM01286">
    <property type="entry name" value="SPT16"/>
    <property type="match status" value="1"/>
</dbReference>
<dbReference type="Proteomes" id="UP000281553">
    <property type="component" value="Unassembled WGS sequence"/>
</dbReference>
<dbReference type="PANTHER" id="PTHR13980">
    <property type="entry name" value="CDC68 RELATED"/>
    <property type="match status" value="1"/>
</dbReference>
<keyword evidence="1" id="KW-0804">Transcription</keyword>